<accession>A0A2S0WU22</accession>
<sequence length="139" mass="14292">MSGRARSGAGVVATAAILDAVLVVLFVSIGRRSHAEGLDVVGIAGTAWPFLIALAAGWAAARAWRHPLDVWPSGVVVWAVTVAGGMLLRVVSGQGTAFAFVVVATLTLAALLLGWRLIARLVTRRSRARSGHTAGADSA</sequence>
<dbReference type="OrthoDB" id="3698172at2"/>
<evidence type="ECO:0000256" key="1">
    <source>
        <dbReference type="SAM" id="Phobius"/>
    </source>
</evidence>
<keyword evidence="1" id="KW-0472">Membrane</keyword>
<protein>
    <submittedName>
        <fullName evidence="2">DUF3054 domain-containing protein</fullName>
    </submittedName>
</protein>
<reference evidence="2 3" key="1">
    <citation type="submission" date="2018-04" db="EMBL/GenBank/DDBJ databases">
        <authorList>
            <person name="Li J."/>
        </authorList>
    </citation>
    <scope>NUCLEOTIDE SEQUENCE [LARGE SCALE GENOMIC DNA]</scope>
    <source>
        <strain evidence="3">30A</strain>
    </source>
</reference>
<dbReference type="AlphaFoldDB" id="A0A2S0WU22"/>
<dbReference type="Pfam" id="PF11255">
    <property type="entry name" value="DUF3054"/>
    <property type="match status" value="1"/>
</dbReference>
<name>A0A2S0WU22_9MICO</name>
<dbReference type="RefSeq" id="WP_108594650.1">
    <property type="nucleotide sequence ID" value="NZ_CP028913.1"/>
</dbReference>
<feature type="transmembrane region" description="Helical" evidence="1">
    <location>
        <begin position="73"/>
        <end position="91"/>
    </location>
</feature>
<keyword evidence="1" id="KW-1133">Transmembrane helix</keyword>
<proteinExistence type="predicted"/>
<gene>
    <name evidence="2" type="ORF">DCE93_03455</name>
</gene>
<dbReference type="KEGG" id="agm:DCE93_03455"/>
<dbReference type="Proteomes" id="UP000244729">
    <property type="component" value="Chromosome"/>
</dbReference>
<feature type="transmembrane region" description="Helical" evidence="1">
    <location>
        <begin position="41"/>
        <end position="61"/>
    </location>
</feature>
<dbReference type="EMBL" id="CP028913">
    <property type="protein sequence ID" value="AWB94829.1"/>
    <property type="molecule type" value="Genomic_DNA"/>
</dbReference>
<feature type="transmembrane region" description="Helical" evidence="1">
    <location>
        <begin position="97"/>
        <end position="119"/>
    </location>
</feature>
<keyword evidence="3" id="KW-1185">Reference proteome</keyword>
<keyword evidence="1" id="KW-0812">Transmembrane</keyword>
<dbReference type="InterPro" id="IPR021414">
    <property type="entry name" value="DUF3054"/>
</dbReference>
<evidence type="ECO:0000313" key="3">
    <source>
        <dbReference type="Proteomes" id="UP000244729"/>
    </source>
</evidence>
<organism evidence="2 3">
    <name type="scientific">Agromyces badenianii</name>
    <dbReference type="NCBI Taxonomy" id="2080742"/>
    <lineage>
        <taxon>Bacteria</taxon>
        <taxon>Bacillati</taxon>
        <taxon>Actinomycetota</taxon>
        <taxon>Actinomycetes</taxon>
        <taxon>Micrococcales</taxon>
        <taxon>Microbacteriaceae</taxon>
        <taxon>Agromyces</taxon>
    </lineage>
</organism>
<evidence type="ECO:0000313" key="2">
    <source>
        <dbReference type="EMBL" id="AWB94829.1"/>
    </source>
</evidence>
<feature type="transmembrane region" description="Helical" evidence="1">
    <location>
        <begin position="7"/>
        <end position="29"/>
    </location>
</feature>